<dbReference type="RefSeq" id="WP_129654366.1">
    <property type="nucleotide sequence ID" value="NZ_ML142910.1"/>
</dbReference>
<comment type="caution">
    <text evidence="1">The sequence shown here is derived from an EMBL/GenBank/DDBJ whole genome shotgun (WGS) entry which is preliminary data.</text>
</comment>
<organism evidence="1 2">
    <name type="scientific">Flagellimonas olearia</name>
    <dbReference type="NCBI Taxonomy" id="552546"/>
    <lineage>
        <taxon>Bacteria</taxon>
        <taxon>Pseudomonadati</taxon>
        <taxon>Bacteroidota</taxon>
        <taxon>Flavobacteriia</taxon>
        <taxon>Flavobacteriales</taxon>
        <taxon>Flavobacteriaceae</taxon>
        <taxon>Flagellimonas</taxon>
    </lineage>
</organism>
<sequence>MDHTSVKIIECYTITGRGLLTEIQHSLDGLPPNTVLMDPNSKQAWVVKKRAFSGLLMMADSEIVFDCETEFEHLSFAFKTEAERDKAFNNELEKRRRNIYGYILAPTMDHANFKPEPGSTLLVHIES</sequence>
<dbReference type="AlphaFoldDB" id="A0A444VKL7"/>
<gene>
    <name evidence="1" type="ORF">DN53_14015</name>
</gene>
<protein>
    <submittedName>
        <fullName evidence="1">Uncharacterized protein</fullName>
    </submittedName>
</protein>
<accession>A0A444VKL7</accession>
<reference evidence="1 2" key="1">
    <citation type="submission" date="2014-04" db="EMBL/GenBank/DDBJ databases">
        <title>Whole genome of Muricauda olearia.</title>
        <authorList>
            <person name="Zhang X.-H."/>
            <person name="Tang K."/>
        </authorList>
    </citation>
    <scope>NUCLEOTIDE SEQUENCE [LARGE SCALE GENOMIC DNA]</scope>
    <source>
        <strain evidence="1 2">Th120</strain>
    </source>
</reference>
<keyword evidence="2" id="KW-1185">Reference proteome</keyword>
<dbReference type="EMBL" id="JJMP01000006">
    <property type="protein sequence ID" value="RYC51317.1"/>
    <property type="molecule type" value="Genomic_DNA"/>
</dbReference>
<evidence type="ECO:0000313" key="2">
    <source>
        <dbReference type="Proteomes" id="UP000290261"/>
    </source>
</evidence>
<dbReference type="Proteomes" id="UP000290261">
    <property type="component" value="Unassembled WGS sequence"/>
</dbReference>
<evidence type="ECO:0000313" key="1">
    <source>
        <dbReference type="EMBL" id="RYC51317.1"/>
    </source>
</evidence>
<proteinExistence type="predicted"/>
<name>A0A444VKL7_9FLAO</name>